<organism evidence="1 2">
    <name type="scientific">Nocardia fluminea</name>
    <dbReference type="NCBI Taxonomy" id="134984"/>
    <lineage>
        <taxon>Bacteria</taxon>
        <taxon>Bacillati</taxon>
        <taxon>Actinomycetota</taxon>
        <taxon>Actinomycetes</taxon>
        <taxon>Mycobacteriales</taxon>
        <taxon>Nocardiaceae</taxon>
        <taxon>Nocardia</taxon>
    </lineage>
</organism>
<dbReference type="Proteomes" id="UP000233766">
    <property type="component" value="Unassembled WGS sequence"/>
</dbReference>
<dbReference type="AlphaFoldDB" id="A0A2N3VD99"/>
<name>A0A2N3VD99_9NOCA</name>
<dbReference type="EMBL" id="PJMW01000002">
    <property type="protein sequence ID" value="PKV79599.1"/>
    <property type="molecule type" value="Genomic_DNA"/>
</dbReference>
<comment type="caution">
    <text evidence="1">The sequence shown here is derived from an EMBL/GenBank/DDBJ whole genome shotgun (WGS) entry which is preliminary data.</text>
</comment>
<reference evidence="1 2" key="1">
    <citation type="submission" date="2017-12" db="EMBL/GenBank/DDBJ databases">
        <title>Sequencing the genomes of 1000 Actinobacteria strains.</title>
        <authorList>
            <person name="Klenk H.-P."/>
        </authorList>
    </citation>
    <scope>NUCLEOTIDE SEQUENCE [LARGE SCALE GENOMIC DNA]</scope>
    <source>
        <strain evidence="1 2">DSM 44489</strain>
    </source>
</reference>
<accession>A0A2N3VD99</accession>
<evidence type="ECO:0000313" key="2">
    <source>
        <dbReference type="Proteomes" id="UP000233766"/>
    </source>
</evidence>
<keyword evidence="2" id="KW-1185">Reference proteome</keyword>
<proteinExistence type="predicted"/>
<sequence>MTDALNRIELALREIAGPEFIRTLTTTLTQQDWAEDEISRAQQRHPDVADVMHHSFSLLTATHERMATEFVYRAHARELIERVATGVSTKPGTSVEVVLLLMRASLVTPLNTTAFGLYLRMWRQAGLPDLGGPIEDLDGHYEAINTSGIDDFEAIARRKLAKPSRVLTLVACEGRHLGEPADCRFTSARAA</sequence>
<evidence type="ECO:0000313" key="1">
    <source>
        <dbReference type="EMBL" id="PKV79599.1"/>
    </source>
</evidence>
<gene>
    <name evidence="1" type="ORF">ATK86_3997</name>
</gene>
<protein>
    <submittedName>
        <fullName evidence="1">Uncharacterized protein</fullName>
    </submittedName>
</protein>
<dbReference type="RefSeq" id="WP_062984920.1">
    <property type="nucleotide sequence ID" value="NZ_PJMW01000002.1"/>
</dbReference>
<dbReference type="OrthoDB" id="3857336at2"/>